<reference evidence="1 2" key="1">
    <citation type="journal article" date="2016" name="Genome Announc.">
        <title>Complete Genome Sequence of Methylobacterium populi P-1M, Isolated from Pink-Pigmented Household Biofilm.</title>
        <authorList>
            <person name="Morohoshi T."/>
            <person name="Ikeda T."/>
        </authorList>
    </citation>
    <scope>NUCLEOTIDE SEQUENCE [LARGE SCALE GENOMIC DNA]</scope>
    <source>
        <strain evidence="1 2">P-1M</strain>
    </source>
</reference>
<dbReference type="EMBL" id="AP014809">
    <property type="protein sequence ID" value="BAU91637.1"/>
    <property type="molecule type" value="Genomic_DNA"/>
</dbReference>
<name>A0A160PEN3_9HYPH</name>
<dbReference type="Proteomes" id="UP000218288">
    <property type="component" value="Chromosome"/>
</dbReference>
<organism evidence="1 2">
    <name type="scientific">Methylorubrum populi</name>
    <dbReference type="NCBI Taxonomy" id="223967"/>
    <lineage>
        <taxon>Bacteria</taxon>
        <taxon>Pseudomonadati</taxon>
        <taxon>Pseudomonadota</taxon>
        <taxon>Alphaproteobacteria</taxon>
        <taxon>Hyphomicrobiales</taxon>
        <taxon>Methylobacteriaceae</taxon>
        <taxon>Methylorubrum</taxon>
    </lineage>
</organism>
<gene>
    <name evidence="1" type="ORF">MPPM_3032</name>
</gene>
<protein>
    <submittedName>
        <fullName evidence="1">Uncharacterized protein</fullName>
    </submittedName>
</protein>
<accession>A0A160PEN3</accession>
<evidence type="ECO:0000313" key="2">
    <source>
        <dbReference type="Proteomes" id="UP000218288"/>
    </source>
</evidence>
<sequence length="101" mass="10753">MSALLHPLHPPAPCGVGKLAEQPAMGAVMQRSMPASSRLHSEAIQFRIILAATYPFFLAAAIVQRVLPGQATRRGLLPVRRSVFGEAKAMAVSAIPFAFMG</sequence>
<proteinExistence type="predicted"/>
<evidence type="ECO:0000313" key="1">
    <source>
        <dbReference type="EMBL" id="BAU91637.1"/>
    </source>
</evidence>
<dbReference type="AlphaFoldDB" id="A0A160PEN3"/>